<feature type="domain" description="N-acetyltransferase" evidence="14">
    <location>
        <begin position="531"/>
        <end position="747"/>
    </location>
</feature>
<dbReference type="GO" id="GO:0051391">
    <property type="term" value="P:tRNA acetylation"/>
    <property type="evidence" value="ECO:0007669"/>
    <property type="project" value="UniProtKB-UniRule"/>
</dbReference>
<evidence type="ECO:0000256" key="1">
    <source>
        <dbReference type="ARBA" id="ARBA00004604"/>
    </source>
</evidence>
<dbReference type="Gene3D" id="3.40.630.30">
    <property type="match status" value="1"/>
</dbReference>
<dbReference type="PANTHER" id="PTHR10925">
    <property type="entry name" value="N-ACETYLTRANSFERASE 10"/>
    <property type="match status" value="1"/>
</dbReference>
<comment type="similarity">
    <text evidence="10">Belongs to the RNA cytidine acetyltransferase family. NAT10 subfamily.</text>
</comment>
<organism evidence="16 17">
    <name type="scientific">Blastocystis sp. subtype 1 (strain ATCC 50177 / NandII)</name>
    <dbReference type="NCBI Taxonomy" id="478820"/>
    <lineage>
        <taxon>Eukaryota</taxon>
        <taxon>Sar</taxon>
        <taxon>Stramenopiles</taxon>
        <taxon>Bigyra</taxon>
        <taxon>Opalozoa</taxon>
        <taxon>Opalinata</taxon>
        <taxon>Blastocystidae</taxon>
        <taxon>Blastocystis</taxon>
    </lineage>
</organism>
<evidence type="ECO:0000259" key="12">
    <source>
        <dbReference type="Pfam" id="PF05127"/>
    </source>
</evidence>
<evidence type="ECO:0000256" key="6">
    <source>
        <dbReference type="ARBA" id="ARBA00022840"/>
    </source>
</evidence>
<evidence type="ECO:0000313" key="16">
    <source>
        <dbReference type="EMBL" id="OAO17462.1"/>
    </source>
</evidence>
<evidence type="ECO:0000256" key="10">
    <source>
        <dbReference type="HAMAP-Rule" id="MF_03211"/>
    </source>
</evidence>
<evidence type="ECO:0000256" key="7">
    <source>
        <dbReference type="ARBA" id="ARBA00023242"/>
    </source>
</evidence>
<feature type="binding site" evidence="10">
    <location>
        <position position="472"/>
    </location>
    <ligand>
        <name>ATP</name>
        <dbReference type="ChEBI" id="CHEBI:30616"/>
    </ligand>
</feature>
<evidence type="ECO:0000313" key="17">
    <source>
        <dbReference type="Proteomes" id="UP000078348"/>
    </source>
</evidence>
<comment type="subcellular location">
    <subcellularLocation>
        <location evidence="1 10">Nucleus</location>
        <location evidence="1 10">Nucleolus</location>
    </subcellularLocation>
</comment>
<keyword evidence="6 10" id="KW-0067">ATP-binding</keyword>
<evidence type="ECO:0000256" key="11">
    <source>
        <dbReference type="SAM" id="MobiDB-lite"/>
    </source>
</evidence>
<keyword evidence="7 10" id="KW-0539">Nucleus</keyword>
<evidence type="ECO:0000256" key="4">
    <source>
        <dbReference type="ARBA" id="ARBA00022694"/>
    </source>
</evidence>
<evidence type="ECO:0000256" key="2">
    <source>
        <dbReference type="ARBA" id="ARBA00022552"/>
    </source>
</evidence>
<dbReference type="InterPro" id="IPR027992">
    <property type="entry name" value="tRNA_bind_dom"/>
</dbReference>
<dbReference type="Gene3D" id="3.40.50.11040">
    <property type="match status" value="1"/>
</dbReference>
<gene>
    <name evidence="16" type="ORF">AV274_0805</name>
</gene>
<dbReference type="EMBL" id="LXWW01000029">
    <property type="protein sequence ID" value="OAO17462.1"/>
    <property type="molecule type" value="Genomic_DNA"/>
</dbReference>
<dbReference type="Pfam" id="PF13718">
    <property type="entry name" value="GNAT_acetyltr_2"/>
    <property type="match status" value="1"/>
</dbReference>
<evidence type="ECO:0000259" key="13">
    <source>
        <dbReference type="Pfam" id="PF08351"/>
    </source>
</evidence>
<feature type="domain" description="TmcA/NAT10 N-terminal" evidence="13">
    <location>
        <begin position="8"/>
        <end position="200"/>
    </location>
</feature>
<keyword evidence="17" id="KW-1185">Reference proteome</keyword>
<dbReference type="GO" id="GO:0000049">
    <property type="term" value="F:tRNA binding"/>
    <property type="evidence" value="ECO:0007669"/>
    <property type="project" value="TreeGrafter"/>
</dbReference>
<dbReference type="GO" id="GO:1904812">
    <property type="term" value="P:rRNA acetylation involved in maturation of SSU-rRNA"/>
    <property type="evidence" value="ECO:0007669"/>
    <property type="project" value="InterPro"/>
</dbReference>
<evidence type="ECO:0000256" key="3">
    <source>
        <dbReference type="ARBA" id="ARBA00022679"/>
    </source>
</evidence>
<reference evidence="16 17" key="1">
    <citation type="submission" date="2016-05" db="EMBL/GenBank/DDBJ databases">
        <title>Nuclear genome of Blastocystis sp. subtype 1 NandII.</title>
        <authorList>
            <person name="Gentekaki E."/>
            <person name="Curtis B."/>
            <person name="Stairs C."/>
            <person name="Eme L."/>
            <person name="Herman E."/>
            <person name="Klimes V."/>
            <person name="Arias M.C."/>
            <person name="Elias M."/>
            <person name="Hilliou F."/>
            <person name="Klute M."/>
            <person name="Malik S.-B."/>
            <person name="Pightling A."/>
            <person name="Rachubinski R."/>
            <person name="Salas D."/>
            <person name="Schlacht A."/>
            <person name="Suga H."/>
            <person name="Archibald J."/>
            <person name="Ball S.G."/>
            <person name="Clark G."/>
            <person name="Dacks J."/>
            <person name="Van Der Giezen M."/>
            <person name="Tsaousis A."/>
            <person name="Roger A."/>
        </authorList>
    </citation>
    <scope>NUCLEOTIDE SEQUENCE [LARGE SCALE GENOMIC DNA]</scope>
    <source>
        <strain evidence="17">ATCC 50177 / NandII</strain>
    </source>
</reference>
<evidence type="ECO:0000256" key="5">
    <source>
        <dbReference type="ARBA" id="ARBA00022741"/>
    </source>
</evidence>
<dbReference type="InterPro" id="IPR032672">
    <property type="entry name" value="TmcA/NAT10/Kre33"/>
</dbReference>
<dbReference type="PANTHER" id="PTHR10925:SF5">
    <property type="entry name" value="RNA CYTIDINE ACETYLTRANSFERASE"/>
    <property type="match status" value="1"/>
</dbReference>
<dbReference type="InterPro" id="IPR027417">
    <property type="entry name" value="P-loop_NTPase"/>
</dbReference>
<dbReference type="InterPro" id="IPR007807">
    <property type="entry name" value="TcmA/NAT10_helicase"/>
</dbReference>
<dbReference type="GO" id="GO:0005524">
    <property type="term" value="F:ATP binding"/>
    <property type="evidence" value="ECO:0007669"/>
    <property type="project" value="UniProtKB-UniRule"/>
</dbReference>
<dbReference type="InterPro" id="IPR000182">
    <property type="entry name" value="GNAT_dom"/>
</dbReference>
<comment type="catalytic activity">
    <reaction evidence="10">
        <text>a cytidine in tRNA + acetyl-CoA + ATP + H2O = an N(4)-acetylcytidine in tRNA + ADP + phosphate + CoA + H(+)</text>
        <dbReference type="Rhea" id="RHEA:53876"/>
        <dbReference type="Rhea" id="RHEA-COMP:13670"/>
        <dbReference type="Rhea" id="RHEA-COMP:13671"/>
        <dbReference type="ChEBI" id="CHEBI:15377"/>
        <dbReference type="ChEBI" id="CHEBI:15378"/>
        <dbReference type="ChEBI" id="CHEBI:30616"/>
        <dbReference type="ChEBI" id="CHEBI:43474"/>
        <dbReference type="ChEBI" id="CHEBI:57287"/>
        <dbReference type="ChEBI" id="CHEBI:57288"/>
        <dbReference type="ChEBI" id="CHEBI:74900"/>
        <dbReference type="ChEBI" id="CHEBI:82748"/>
        <dbReference type="ChEBI" id="CHEBI:456216"/>
    </reaction>
</comment>
<protein>
    <recommendedName>
        <fullName evidence="9 10">RNA cytidine acetyltransferase</fullName>
        <ecNumber evidence="10">2.3.1.-</ecNumber>
    </recommendedName>
    <alternativeName>
        <fullName evidence="10">18S rRNA cytosine acetyltransferase</fullName>
    </alternativeName>
</protein>
<sequence>MVQKKIDSRIRTLIENGVKLNQRTLMIIIGDNGKDQIPNLHYMLSKSRVRTRPSVLWCYKKDLGFSTHKKKRMREIKKLISRGVYDKDGENPFDLFVSSTEIRWCYYKDSKNILGQTYGMLVLQDFESITANLLCRTIETVEGGGIITILLKNMSSLRQFYTMVMDCHAKYRTESHHDVVPRFNERFILSLSNCSSCMVLDDELNILPINRKILDIQPVSSSLAEEDVQETPSQRALKNYLQQVNSELDEKTKDASLKSALMANSQVLRSLTALCRTADQATAVYSMLDILTEKLRQKTVSVTASRGRGKSAALGLTIAGALGLGYSNVFVTAPSAENLQTVFEFVVKGLNALKFAEHSDYEVIHSTQQDQAHITLRINLFKTHRQVVQYILPTEAFKLSQAELLFIDEAAAIPLPLTQQLLGPYITFLSSTVTGYEGTGRSLSLKLISELRKKDAGSGNVLQEIELKEPIRYAANDPVEKWLYSFLCLDCASTPYRLMCGTPHPDQCELFYVNRDSLFSYHKLSEAFLQRVWSLYVSSHYKNSPDDLQLLSDAPAHQLFVLLGPQKEGVTLPDVLCVIQVCFEGQIEKETVRKELSKGNRSAGDLIPWTVAQQFLDSDFSQLSGARIVRIATHPDVQGMGYGRRALELLQQFFEGKIEFSGEEEEEEEETEEVALTEEVRPRKHLPPLLVSLNDRKCERLHWIGVSFGLTEPLFNFYEKEGYAPVYLRQTPNDLTGEHSCILIRPLDCSAVPGAPQSGWLASFVADFQNRLISLLAFQFRAFSTRLAMRLLSRKLVESVVGDKKEELAKPLTATEIRFFLTNDDLSRLASYAHNLVDYHMIMDLVPQLSRLYFKRRFGDVTLSSLQEAILIGEGLQHKTVDELVKEFEKIDSSQLLALFNRSVRKMQKYLEEVLNSEEEKEERAAKKFEEMVVEKMKPVGETLNQDLKKGEKAVEEKMKKSQKALLEGIDLNEYKIEGTDKEWENALKKGTKGLVSISSTKKRAKQEVKFEDPDEKKIKKAKRMHKKH</sequence>
<keyword evidence="2 10" id="KW-0698">rRNA processing</keyword>
<feature type="compositionally biased region" description="Basic and acidic residues" evidence="11">
    <location>
        <begin position="1006"/>
        <end position="1018"/>
    </location>
</feature>
<keyword evidence="3 10" id="KW-0808">Transferase</keyword>
<comment type="catalytic activity">
    <reaction evidence="10">
        <text>a cytidine in 18S rRNA + acetyl-CoA + ATP + H2O = an N(4)-acetylcytidine in 18S rRNA + ADP + phosphate + CoA + H(+)</text>
        <dbReference type="Rhea" id="RHEA:51424"/>
        <dbReference type="Rhea" id="RHEA-COMP:13575"/>
        <dbReference type="Rhea" id="RHEA-COMP:13576"/>
        <dbReference type="ChEBI" id="CHEBI:15377"/>
        <dbReference type="ChEBI" id="CHEBI:15378"/>
        <dbReference type="ChEBI" id="CHEBI:30616"/>
        <dbReference type="ChEBI" id="CHEBI:43474"/>
        <dbReference type="ChEBI" id="CHEBI:57287"/>
        <dbReference type="ChEBI" id="CHEBI:57288"/>
        <dbReference type="ChEBI" id="CHEBI:74900"/>
        <dbReference type="ChEBI" id="CHEBI:82748"/>
        <dbReference type="ChEBI" id="CHEBI:456216"/>
    </reaction>
</comment>
<dbReference type="InterPro" id="IPR033688">
    <property type="entry name" value="NAT10"/>
</dbReference>
<dbReference type="GO" id="GO:1990883">
    <property type="term" value="F:18S rRNA cytidine N-acetyltransferase activity"/>
    <property type="evidence" value="ECO:0007669"/>
    <property type="project" value="TreeGrafter"/>
</dbReference>
<dbReference type="CDD" id="cd04301">
    <property type="entry name" value="NAT_SF"/>
    <property type="match status" value="1"/>
</dbReference>
<comment type="function">
    <text evidence="10">RNA cytidine acetyltransferase with specificity toward both 18S rRNA and tRNAs. Catalyzes the formation of N(4)-acetylcytidine (ac4C) in 18S rRNA. Required for early nucleolar cleavages of precursor rRNA at sites A0, A1 and A2 during 18S rRNA synthesis. Catalyzes the formation of ac4C in serine and leucine tRNAs. Requires a tRNA-binding adapter protein for full tRNA acetyltransferase activity but not for 18S rRNA acetylation.</text>
</comment>
<dbReference type="AlphaFoldDB" id="A0A196SMM0"/>
<feature type="region of interest" description="Disordered" evidence="11">
    <location>
        <begin position="998"/>
        <end position="1029"/>
    </location>
</feature>
<dbReference type="FunFam" id="3.40.50.300:FF:002218">
    <property type="entry name" value="tRNA(Met) cytidine acetyltransferase TmcA"/>
    <property type="match status" value="1"/>
</dbReference>
<dbReference type="HAMAP" id="MF_03211">
    <property type="entry name" value="RNA_acetyltr_Nat10"/>
    <property type="match status" value="1"/>
</dbReference>
<dbReference type="GO" id="GO:0051392">
    <property type="term" value="F:tRNA cytidine N4-acetyltransferase activity"/>
    <property type="evidence" value="ECO:0007669"/>
    <property type="project" value="RHEA"/>
</dbReference>
<dbReference type="STRING" id="478820.A0A196SMM0"/>
<dbReference type="EC" id="2.3.1.-" evidence="10"/>
<keyword evidence="4 10" id="KW-0819">tRNA processing</keyword>
<dbReference type="Gene3D" id="3.40.50.300">
    <property type="entry name" value="P-loop containing nucleotide triphosphate hydrolases"/>
    <property type="match status" value="1"/>
</dbReference>
<comment type="caution">
    <text evidence="16">The sequence shown here is derived from an EMBL/GenBank/DDBJ whole genome shotgun (WGS) entry which is preliminary data.</text>
</comment>
<dbReference type="Pfam" id="PF13725">
    <property type="entry name" value="tRNA_bind_2"/>
    <property type="match status" value="1"/>
</dbReference>
<feature type="binding site" evidence="10">
    <location>
        <begin position="638"/>
        <end position="644"/>
    </location>
    <ligand>
        <name>acetyl-CoA</name>
        <dbReference type="ChEBI" id="CHEBI:57288"/>
    </ligand>
</feature>
<evidence type="ECO:0000256" key="8">
    <source>
        <dbReference type="ARBA" id="ARBA00023315"/>
    </source>
</evidence>
<dbReference type="OrthoDB" id="10067491at2759"/>
<keyword evidence="8 10" id="KW-0012">Acyltransferase</keyword>
<feature type="compositionally biased region" description="Basic residues" evidence="11">
    <location>
        <begin position="1019"/>
        <end position="1029"/>
    </location>
</feature>
<evidence type="ECO:0000256" key="9">
    <source>
        <dbReference type="ARBA" id="ARBA00068357"/>
    </source>
</evidence>
<dbReference type="Pfam" id="PF05127">
    <property type="entry name" value="NAT10_TcmA_helicase"/>
    <property type="match status" value="1"/>
</dbReference>
<accession>A0A196SMM0</accession>
<name>A0A196SMM0_BLAHN</name>
<dbReference type="Proteomes" id="UP000078348">
    <property type="component" value="Unassembled WGS sequence"/>
</dbReference>
<feature type="binding site" evidence="10">
    <location>
        <position position="720"/>
    </location>
    <ligand>
        <name>acetyl-CoA</name>
        <dbReference type="ChEBI" id="CHEBI:57288"/>
    </ligand>
</feature>
<feature type="binding site" evidence="10">
    <location>
        <begin position="307"/>
        <end position="316"/>
    </location>
    <ligand>
        <name>ATP</name>
        <dbReference type="ChEBI" id="CHEBI:30616"/>
    </ligand>
</feature>
<feature type="domain" description="TcmA/NAT10 helicase" evidence="12">
    <location>
        <begin position="302"/>
        <end position="490"/>
    </location>
</feature>
<dbReference type="InterPro" id="IPR013562">
    <property type="entry name" value="TmcA/NAT10_N"/>
</dbReference>
<feature type="domain" description="Possible tRNA binding" evidence="15">
    <location>
        <begin position="760"/>
        <end position="987"/>
    </location>
</feature>
<evidence type="ECO:0000259" key="14">
    <source>
        <dbReference type="Pfam" id="PF13718"/>
    </source>
</evidence>
<dbReference type="GO" id="GO:0030686">
    <property type="term" value="C:90S preribosome"/>
    <property type="evidence" value="ECO:0007669"/>
    <property type="project" value="TreeGrafter"/>
</dbReference>
<proteinExistence type="inferred from homology"/>
<feature type="binding site" evidence="10">
    <location>
        <begin position="631"/>
        <end position="633"/>
    </location>
    <ligand>
        <name>acetyl-CoA</name>
        <dbReference type="ChEBI" id="CHEBI:57288"/>
    </ligand>
</feature>
<dbReference type="Pfam" id="PF08351">
    <property type="entry name" value="TmcA_N"/>
    <property type="match status" value="1"/>
</dbReference>
<dbReference type="GO" id="GO:0005730">
    <property type="term" value="C:nucleolus"/>
    <property type="evidence" value="ECO:0007669"/>
    <property type="project" value="UniProtKB-SubCell"/>
</dbReference>
<evidence type="ECO:0000259" key="15">
    <source>
        <dbReference type="Pfam" id="PF13725"/>
    </source>
</evidence>
<keyword evidence="5 10" id="KW-0547">Nucleotide-binding</keyword>